<keyword evidence="11" id="KW-1185">Reference proteome</keyword>
<dbReference type="InterPro" id="IPR007110">
    <property type="entry name" value="Ig-like_dom"/>
</dbReference>
<dbReference type="PROSITE" id="PS50835">
    <property type="entry name" value="IG_LIKE"/>
    <property type="match status" value="1"/>
</dbReference>
<dbReference type="Gene3D" id="3.90.70.10">
    <property type="entry name" value="Cysteine proteinases"/>
    <property type="match status" value="1"/>
</dbReference>
<evidence type="ECO:0000256" key="1">
    <source>
        <dbReference type="ARBA" id="ARBA00000707"/>
    </source>
</evidence>
<dbReference type="GO" id="GO:0016579">
    <property type="term" value="P:protein deubiquitination"/>
    <property type="evidence" value="ECO:0007669"/>
    <property type="project" value="InterPro"/>
</dbReference>
<evidence type="ECO:0000256" key="3">
    <source>
        <dbReference type="ARBA" id="ARBA00009085"/>
    </source>
</evidence>
<evidence type="ECO:0000256" key="9">
    <source>
        <dbReference type="SAM" id="MobiDB-lite"/>
    </source>
</evidence>
<name>A0A6S7GU77_PARCT</name>
<dbReference type="InterPro" id="IPR036910">
    <property type="entry name" value="HMG_box_dom_sf"/>
</dbReference>
<proteinExistence type="inferred from homology"/>
<organism evidence="10 11">
    <name type="scientific">Paramuricea clavata</name>
    <name type="common">Red gorgonian</name>
    <name type="synonym">Violescent sea-whip</name>
    <dbReference type="NCBI Taxonomy" id="317549"/>
    <lineage>
        <taxon>Eukaryota</taxon>
        <taxon>Metazoa</taxon>
        <taxon>Cnidaria</taxon>
        <taxon>Anthozoa</taxon>
        <taxon>Octocorallia</taxon>
        <taxon>Malacalcyonacea</taxon>
        <taxon>Plexauridae</taxon>
        <taxon>Paramuricea</taxon>
    </lineage>
</organism>
<accession>A0A6S7GU77</accession>
<feature type="compositionally biased region" description="Basic and acidic residues" evidence="9">
    <location>
        <begin position="16"/>
        <end position="31"/>
    </location>
</feature>
<feature type="compositionally biased region" description="Basic residues" evidence="9">
    <location>
        <begin position="139"/>
        <end position="154"/>
    </location>
</feature>
<keyword evidence="8" id="KW-0788">Thiol protease</keyword>
<dbReference type="GO" id="GO:0006508">
    <property type="term" value="P:proteolysis"/>
    <property type="evidence" value="ECO:0007669"/>
    <property type="project" value="UniProtKB-KW"/>
</dbReference>
<dbReference type="CDD" id="cd00084">
    <property type="entry name" value="HMG-box_SF"/>
    <property type="match status" value="1"/>
</dbReference>
<dbReference type="GO" id="GO:0005634">
    <property type="term" value="C:nucleus"/>
    <property type="evidence" value="ECO:0007669"/>
    <property type="project" value="TreeGrafter"/>
</dbReference>
<comment type="similarity">
    <text evidence="2">Belongs to the peptidase C48 family.</text>
</comment>
<evidence type="ECO:0000256" key="5">
    <source>
        <dbReference type="ARBA" id="ARBA00022670"/>
    </source>
</evidence>
<dbReference type="PANTHER" id="PTHR24006:SF888">
    <property type="entry name" value="UBIQUITIN CARBOXYL-TERMINAL HYDROLASE 30"/>
    <property type="match status" value="1"/>
</dbReference>
<dbReference type="SUPFAM" id="SSF54001">
    <property type="entry name" value="Cysteine proteinases"/>
    <property type="match status" value="2"/>
</dbReference>
<dbReference type="Proteomes" id="UP001152795">
    <property type="component" value="Unassembled WGS sequence"/>
</dbReference>
<feature type="compositionally biased region" description="Polar residues" evidence="9">
    <location>
        <begin position="155"/>
        <end position="177"/>
    </location>
</feature>
<evidence type="ECO:0000256" key="2">
    <source>
        <dbReference type="ARBA" id="ARBA00005234"/>
    </source>
</evidence>
<evidence type="ECO:0000256" key="6">
    <source>
        <dbReference type="ARBA" id="ARBA00022786"/>
    </source>
</evidence>
<comment type="caution">
    <text evidence="10">The sequence shown here is derived from an EMBL/GenBank/DDBJ whole genome shotgun (WGS) entry which is preliminary data.</text>
</comment>
<feature type="region of interest" description="Disordered" evidence="9">
    <location>
        <begin position="16"/>
        <end position="61"/>
    </location>
</feature>
<dbReference type="InterPro" id="IPR001394">
    <property type="entry name" value="Peptidase_C19_UCH"/>
</dbReference>
<dbReference type="InterPro" id="IPR028889">
    <property type="entry name" value="USP"/>
</dbReference>
<dbReference type="PROSITE" id="PS50600">
    <property type="entry name" value="ULP_PROTEASE"/>
    <property type="match status" value="1"/>
</dbReference>
<keyword evidence="5 10" id="KW-0645">Protease</keyword>
<dbReference type="PROSITE" id="PS00972">
    <property type="entry name" value="USP_1"/>
    <property type="match status" value="1"/>
</dbReference>
<evidence type="ECO:0000256" key="7">
    <source>
        <dbReference type="ARBA" id="ARBA00022801"/>
    </source>
</evidence>
<dbReference type="InterPro" id="IPR050164">
    <property type="entry name" value="Peptidase_C19"/>
</dbReference>
<dbReference type="InterPro" id="IPR036179">
    <property type="entry name" value="Ig-like_dom_sf"/>
</dbReference>
<evidence type="ECO:0000256" key="8">
    <source>
        <dbReference type="ARBA" id="ARBA00022807"/>
    </source>
</evidence>
<reference evidence="10" key="1">
    <citation type="submission" date="2020-04" db="EMBL/GenBank/DDBJ databases">
        <authorList>
            <person name="Alioto T."/>
            <person name="Alioto T."/>
            <person name="Gomez Garrido J."/>
        </authorList>
    </citation>
    <scope>NUCLEOTIDE SEQUENCE</scope>
    <source>
        <strain evidence="10">A484AB</strain>
    </source>
</reference>
<dbReference type="InterPro" id="IPR003653">
    <property type="entry name" value="Peptidase_C48_C"/>
</dbReference>
<dbReference type="OrthoDB" id="5987143at2759"/>
<dbReference type="AlphaFoldDB" id="A0A6S7GU77"/>
<protein>
    <recommendedName>
        <fullName evidence="4">ubiquitinyl hydrolase 1</fullName>
        <ecNumber evidence="4">3.4.19.12</ecNumber>
    </recommendedName>
</protein>
<dbReference type="Gene3D" id="1.10.30.10">
    <property type="entry name" value="High mobility group box domain"/>
    <property type="match status" value="1"/>
</dbReference>
<dbReference type="InterPro" id="IPR018200">
    <property type="entry name" value="USP_CS"/>
</dbReference>
<dbReference type="GO" id="GO:0005829">
    <property type="term" value="C:cytosol"/>
    <property type="evidence" value="ECO:0007669"/>
    <property type="project" value="TreeGrafter"/>
</dbReference>
<dbReference type="Gene3D" id="3.40.395.10">
    <property type="entry name" value="Adenoviral Proteinase, Chain A"/>
    <property type="match status" value="1"/>
</dbReference>
<evidence type="ECO:0000256" key="4">
    <source>
        <dbReference type="ARBA" id="ARBA00012759"/>
    </source>
</evidence>
<keyword evidence="6" id="KW-0833">Ubl conjugation pathway</keyword>
<keyword evidence="7" id="KW-0378">Hydrolase</keyword>
<evidence type="ECO:0000313" key="10">
    <source>
        <dbReference type="EMBL" id="CAB3995393.1"/>
    </source>
</evidence>
<dbReference type="InterPro" id="IPR038765">
    <property type="entry name" value="Papain-like_cys_pep_sf"/>
</dbReference>
<comment type="catalytic activity">
    <reaction evidence="1">
        <text>Thiol-dependent hydrolysis of ester, thioester, amide, peptide and isopeptide bonds formed by the C-terminal Gly of ubiquitin (a 76-residue protein attached to proteins as an intracellular targeting signal).</text>
        <dbReference type="EC" id="3.4.19.12"/>
    </reaction>
</comment>
<evidence type="ECO:0000313" key="11">
    <source>
        <dbReference type="Proteomes" id="UP001152795"/>
    </source>
</evidence>
<feature type="region of interest" description="Disordered" evidence="9">
    <location>
        <begin position="139"/>
        <end position="177"/>
    </location>
</feature>
<dbReference type="SUPFAM" id="SSF47095">
    <property type="entry name" value="HMG-box"/>
    <property type="match status" value="1"/>
</dbReference>
<dbReference type="Pfam" id="PF00443">
    <property type="entry name" value="UCH"/>
    <property type="match status" value="1"/>
</dbReference>
<dbReference type="PANTHER" id="PTHR24006">
    <property type="entry name" value="UBIQUITIN CARBOXYL-TERMINAL HYDROLASE"/>
    <property type="match status" value="1"/>
</dbReference>
<dbReference type="SUPFAM" id="SSF48726">
    <property type="entry name" value="Immunoglobulin"/>
    <property type="match status" value="1"/>
</dbReference>
<dbReference type="EMBL" id="CACRXK020002656">
    <property type="protein sequence ID" value="CAB3995393.1"/>
    <property type="molecule type" value="Genomic_DNA"/>
</dbReference>
<dbReference type="EC" id="3.4.19.12" evidence="4"/>
<dbReference type="PROSITE" id="PS50235">
    <property type="entry name" value="USP_3"/>
    <property type="match status" value="1"/>
</dbReference>
<dbReference type="CDD" id="cd02257">
    <property type="entry name" value="Peptidase_C19"/>
    <property type="match status" value="1"/>
</dbReference>
<gene>
    <name evidence="10" type="ORF">PACLA_8A051744</name>
</gene>
<sequence>MGVNIPLTAHKDNYNELRVDESSSKSVKVDEYSNAQETWGKKDPATPKRNPKVGQFQQSPSVPLSKTFDIKRKKGTGHSSAFFEFFHKGDNKNRANGKRKKSDLAKEAGEAWHNLPKEDKKRFQNMARNNKCANIDVVKRKKKAYPHGSKKNKNKQPNARSYNNKNNINSLPDSSNVTRGLKNKGNDCWLNSLIQCMNTLNISLIGNESSLDDPVTVALESTLKELNSDSKIPFYPRELHNVFRKQFGYVRGRQHDIHESYTNLFSDCTQQATREHFEGMCQYTKVCTKCNKREILNPETFNTLFVSLECEVADLVQSIEDDLVDSVDMDCDNCATETPHVRIGFLISMPKTLTIVFKRFVNNGNVGVKSDVNVLLPSHLVISCENGGHRYSLSSCALHYGAHIHNGHYTSVIFRGNEVYEISDTTITNISDSWEYHVASSVYVAFYSAVEKQTVDQLQEVESKMPCPKEENIVCIELSDSASIQSEASEFGDNVIDLPNQDIENVQKQFFYLCDMSVRNKRICTQDKHGYELYGKDFKSLEPWVAKKSNESYTLEDPGWLNDRIIDAYLSLLVKQCNSIGIQCFAFATQFITKLRSVSKPGKEDEFNKMMSRHYRSVYFDLFDVMIIPINVGNGRHWCVIVIDPRKQLIFFYDPLRRGVQRVTLIEMIKEYFRKLYVSRSYNVEINSKRFVTEFEIYWEDRFPIQEDFICCGVYILSYARYRLDLFNGMPYSETINSSRPMIAYELVQGNLINSSTPIINNRMCIVPTTYLQVFGGMVTIRCSFTGEKPVKFEWIFKNMLRSYEQTYSFLLKEDNVGIYCCRVTYADGEVLKSCNCEVKSK</sequence>
<comment type="similarity">
    <text evidence="3">Belongs to the peptidase C19 family.</text>
</comment>
<dbReference type="Pfam" id="PF02902">
    <property type="entry name" value="Peptidase_C48"/>
    <property type="match status" value="1"/>
</dbReference>
<dbReference type="GO" id="GO:0004843">
    <property type="term" value="F:cysteine-type deubiquitinase activity"/>
    <property type="evidence" value="ECO:0007669"/>
    <property type="project" value="UniProtKB-EC"/>
</dbReference>